<dbReference type="WBParaSite" id="nRc.2.0.1.t29554-RA">
    <property type="protein sequence ID" value="nRc.2.0.1.t29554-RA"/>
    <property type="gene ID" value="nRc.2.0.1.g29554"/>
</dbReference>
<dbReference type="GO" id="GO:0016592">
    <property type="term" value="C:mediator complex"/>
    <property type="evidence" value="ECO:0007669"/>
    <property type="project" value="TreeGrafter"/>
</dbReference>
<evidence type="ECO:0000256" key="2">
    <source>
        <dbReference type="ARBA" id="ARBA00010222"/>
    </source>
</evidence>
<sequence length="410" mass="47898">MAGLEAVRDLRLDVKNRLEVVFQQLTSSNFLEMFFADMIVPPTSESEAEKRQFTIQEIMNIFRSATNEKPEMLFNNVLSWRIRSENVDLLIKDLINTLIQSQFLSLRSVCEVLLTSPDLKISNEKLWTDTLEYIDKSISKLDYKGVRDVFKLLLDHISNCPSKFSVDSRQNHLLIENMILRICDRKENLLPAYFIINEIRKQYYEPKCFPHWDVHQPQNYIIHQIILQPTFRELLSVLLSLQGFKQQVRFSMEEIFVSTILELMAEVEREGRLHRQVWSTLGSVSIFLFINNLIVFPKLIRNLQIKLSALPYRKARDDLMWFLMQCLSGLVSKIQVADDITVILDLYRVLYTGSEEFSVSESDPSCVYMMAATCVWVLVLERYKEMNADPNSSLQNLEIPPSIKTQITYL</sequence>
<organism evidence="8 9">
    <name type="scientific">Romanomermis culicivorax</name>
    <name type="common">Nematode worm</name>
    <dbReference type="NCBI Taxonomy" id="13658"/>
    <lineage>
        <taxon>Eukaryota</taxon>
        <taxon>Metazoa</taxon>
        <taxon>Ecdysozoa</taxon>
        <taxon>Nematoda</taxon>
        <taxon>Enoplea</taxon>
        <taxon>Dorylaimia</taxon>
        <taxon>Mermithida</taxon>
        <taxon>Mermithoidea</taxon>
        <taxon>Mermithidae</taxon>
        <taxon>Romanomermis</taxon>
    </lineage>
</organism>
<dbReference type="InterPro" id="IPR021629">
    <property type="entry name" value="Mediator_Med23"/>
</dbReference>
<keyword evidence="6" id="KW-0539">Nucleus</keyword>
<dbReference type="Proteomes" id="UP000887565">
    <property type="component" value="Unplaced"/>
</dbReference>
<evidence type="ECO:0000256" key="3">
    <source>
        <dbReference type="ARBA" id="ARBA00019696"/>
    </source>
</evidence>
<dbReference type="AlphaFoldDB" id="A0A915JU19"/>
<evidence type="ECO:0000313" key="9">
    <source>
        <dbReference type="WBParaSite" id="nRc.2.0.1.t29554-RA"/>
    </source>
</evidence>
<dbReference type="PANTHER" id="PTHR12691:SF10">
    <property type="entry name" value="MEDIATOR OF RNA POLYMERASE II TRANSCRIPTION SUBUNIT 23"/>
    <property type="match status" value="1"/>
</dbReference>
<name>A0A915JU19_ROMCU</name>
<comment type="subcellular location">
    <subcellularLocation>
        <location evidence="1">Nucleus</location>
    </subcellularLocation>
</comment>
<evidence type="ECO:0000313" key="8">
    <source>
        <dbReference type="Proteomes" id="UP000887565"/>
    </source>
</evidence>
<dbReference type="GO" id="GO:0006357">
    <property type="term" value="P:regulation of transcription by RNA polymerase II"/>
    <property type="evidence" value="ECO:0007669"/>
    <property type="project" value="TreeGrafter"/>
</dbReference>
<evidence type="ECO:0000256" key="7">
    <source>
        <dbReference type="ARBA" id="ARBA00031961"/>
    </source>
</evidence>
<dbReference type="GO" id="GO:0005667">
    <property type="term" value="C:transcription regulator complex"/>
    <property type="evidence" value="ECO:0007669"/>
    <property type="project" value="TreeGrafter"/>
</dbReference>
<dbReference type="GO" id="GO:0010628">
    <property type="term" value="P:positive regulation of gene expression"/>
    <property type="evidence" value="ECO:0007669"/>
    <property type="project" value="TreeGrafter"/>
</dbReference>
<accession>A0A915JU19</accession>
<proteinExistence type="inferred from homology"/>
<protein>
    <recommendedName>
        <fullName evidence="3">Mediator of RNA polymerase II transcription subunit 23</fullName>
    </recommendedName>
    <alternativeName>
        <fullName evidence="7">Mediator complex subunit 23</fullName>
    </alternativeName>
</protein>
<dbReference type="Pfam" id="PF11573">
    <property type="entry name" value="Med23"/>
    <property type="match status" value="2"/>
</dbReference>
<evidence type="ECO:0000256" key="4">
    <source>
        <dbReference type="ARBA" id="ARBA00023015"/>
    </source>
</evidence>
<keyword evidence="5" id="KW-0804">Transcription</keyword>
<dbReference type="PANTHER" id="PTHR12691">
    <property type="entry name" value="MEDIATOR OF RNA POLYMERASE II TRANSCRIPTION SUBUNIT 23"/>
    <property type="match status" value="1"/>
</dbReference>
<keyword evidence="4" id="KW-0805">Transcription regulation</keyword>
<reference evidence="9" key="1">
    <citation type="submission" date="2022-11" db="UniProtKB">
        <authorList>
            <consortium name="WormBaseParasite"/>
        </authorList>
    </citation>
    <scope>IDENTIFICATION</scope>
</reference>
<evidence type="ECO:0000256" key="5">
    <source>
        <dbReference type="ARBA" id="ARBA00023163"/>
    </source>
</evidence>
<evidence type="ECO:0000256" key="1">
    <source>
        <dbReference type="ARBA" id="ARBA00004123"/>
    </source>
</evidence>
<comment type="similarity">
    <text evidence="2">Belongs to the Mediator complex subunit 23 family.</text>
</comment>
<keyword evidence="8" id="KW-1185">Reference proteome</keyword>
<evidence type="ECO:0000256" key="6">
    <source>
        <dbReference type="ARBA" id="ARBA00023242"/>
    </source>
</evidence>